<feature type="domain" description="DUF305" evidence="2">
    <location>
        <begin position="49"/>
        <end position="195"/>
    </location>
</feature>
<dbReference type="Gene3D" id="1.20.1260.10">
    <property type="match status" value="1"/>
</dbReference>
<dbReference type="PROSITE" id="PS51257">
    <property type="entry name" value="PROKAR_LIPOPROTEIN"/>
    <property type="match status" value="1"/>
</dbReference>
<sequence length="198" mass="20934">MKKTLVTLAVAAAALVAGCGSNDMTGMNHGSTAPAPASSGQAAGHNADDVTFAQGMVPHHQQALDMAKLVPTRSQNPKVLDLAKRVEAAQDPEITKMNEWLEAWGATTSTPGMEHGSGHGSMQGMMSAEDMKMLEQAKGPAFDKMWLEMMIKHHEGAVAMARTELEKGGNGDAKKLAQEIIDAQQKEITEMRGLLGAA</sequence>
<dbReference type="InterPro" id="IPR005183">
    <property type="entry name" value="DUF305_CopM-like"/>
</dbReference>
<feature type="signal peptide" evidence="1">
    <location>
        <begin position="1"/>
        <end position="19"/>
    </location>
</feature>
<dbReference type="InterPro" id="IPR012347">
    <property type="entry name" value="Ferritin-like"/>
</dbReference>
<protein>
    <submittedName>
        <fullName evidence="3">Uncharacterized protein (DUF305 family)</fullName>
    </submittedName>
</protein>
<dbReference type="PANTHER" id="PTHR36933:SF1">
    <property type="entry name" value="SLL0788 PROTEIN"/>
    <property type="match status" value="1"/>
</dbReference>
<dbReference type="PANTHER" id="PTHR36933">
    <property type="entry name" value="SLL0788 PROTEIN"/>
    <property type="match status" value="1"/>
</dbReference>
<evidence type="ECO:0000313" key="4">
    <source>
        <dbReference type="Proteomes" id="UP000246005"/>
    </source>
</evidence>
<evidence type="ECO:0000313" key="3">
    <source>
        <dbReference type="EMBL" id="PWK87249.1"/>
    </source>
</evidence>
<reference evidence="3 4" key="1">
    <citation type="submission" date="2018-05" db="EMBL/GenBank/DDBJ databases">
        <title>Genomic Encyclopedia of Type Strains, Phase IV (KMG-IV): sequencing the most valuable type-strain genomes for metagenomic binning, comparative biology and taxonomic classification.</title>
        <authorList>
            <person name="Goeker M."/>
        </authorList>
    </citation>
    <scope>NUCLEOTIDE SEQUENCE [LARGE SCALE GENOMIC DNA]</scope>
    <source>
        <strain evidence="3 4">DSM 45480</strain>
    </source>
</reference>
<keyword evidence="1" id="KW-0732">Signal</keyword>
<dbReference type="RefSeq" id="WP_109636846.1">
    <property type="nucleotide sequence ID" value="NZ_QGHB01000004.1"/>
</dbReference>
<gene>
    <name evidence="3" type="ORF">C8D88_104410</name>
</gene>
<feature type="chain" id="PRO_5039142349" evidence="1">
    <location>
        <begin position="20"/>
        <end position="198"/>
    </location>
</feature>
<proteinExistence type="predicted"/>
<accession>A0A316IJ84</accession>
<organism evidence="3 4">
    <name type="scientific">Lentzea atacamensis</name>
    <dbReference type="NCBI Taxonomy" id="531938"/>
    <lineage>
        <taxon>Bacteria</taxon>
        <taxon>Bacillati</taxon>
        <taxon>Actinomycetota</taxon>
        <taxon>Actinomycetes</taxon>
        <taxon>Pseudonocardiales</taxon>
        <taxon>Pseudonocardiaceae</taxon>
        <taxon>Lentzea</taxon>
    </lineage>
</organism>
<dbReference type="Proteomes" id="UP000246005">
    <property type="component" value="Unassembled WGS sequence"/>
</dbReference>
<name>A0A316IJ84_9PSEU</name>
<evidence type="ECO:0000256" key="1">
    <source>
        <dbReference type="SAM" id="SignalP"/>
    </source>
</evidence>
<comment type="caution">
    <text evidence="3">The sequence shown here is derived from an EMBL/GenBank/DDBJ whole genome shotgun (WGS) entry which is preliminary data.</text>
</comment>
<dbReference type="EMBL" id="QGHB01000004">
    <property type="protein sequence ID" value="PWK87249.1"/>
    <property type="molecule type" value="Genomic_DNA"/>
</dbReference>
<dbReference type="Pfam" id="PF03713">
    <property type="entry name" value="DUF305"/>
    <property type="match status" value="1"/>
</dbReference>
<dbReference type="AlphaFoldDB" id="A0A316IJ84"/>
<evidence type="ECO:0000259" key="2">
    <source>
        <dbReference type="Pfam" id="PF03713"/>
    </source>
</evidence>